<dbReference type="AlphaFoldDB" id="A0A517MLK5"/>
<evidence type="ECO:0000313" key="1">
    <source>
        <dbReference type="EMBL" id="QDS95785.1"/>
    </source>
</evidence>
<keyword evidence="2" id="KW-1185">Reference proteome</keyword>
<accession>A0A517MLK5</accession>
<reference evidence="1 2" key="1">
    <citation type="submission" date="2019-02" db="EMBL/GenBank/DDBJ databases">
        <title>Deep-cultivation of Planctomycetes and their phenomic and genomic characterization uncovers novel biology.</title>
        <authorList>
            <person name="Wiegand S."/>
            <person name="Jogler M."/>
            <person name="Boedeker C."/>
            <person name="Pinto D."/>
            <person name="Vollmers J."/>
            <person name="Rivas-Marin E."/>
            <person name="Kohn T."/>
            <person name="Peeters S.H."/>
            <person name="Heuer A."/>
            <person name="Rast P."/>
            <person name="Oberbeckmann S."/>
            <person name="Bunk B."/>
            <person name="Jeske O."/>
            <person name="Meyerdierks A."/>
            <person name="Storesund J.E."/>
            <person name="Kallscheuer N."/>
            <person name="Luecker S."/>
            <person name="Lage O.M."/>
            <person name="Pohl T."/>
            <person name="Merkel B.J."/>
            <person name="Hornburger P."/>
            <person name="Mueller R.-W."/>
            <person name="Bruemmer F."/>
            <person name="Labrenz M."/>
            <person name="Spormann A.M."/>
            <person name="Op den Camp H."/>
            <person name="Overmann J."/>
            <person name="Amann R."/>
            <person name="Jetten M.S.M."/>
            <person name="Mascher T."/>
            <person name="Medema M.H."/>
            <person name="Devos D.P."/>
            <person name="Kaster A.-K."/>
            <person name="Ovreas L."/>
            <person name="Rohde M."/>
            <person name="Galperin M.Y."/>
            <person name="Jogler C."/>
        </authorList>
    </citation>
    <scope>NUCLEOTIDE SEQUENCE [LARGE SCALE GENOMIC DNA]</scope>
    <source>
        <strain evidence="1 2">FF011L</strain>
    </source>
</reference>
<dbReference type="Proteomes" id="UP000320672">
    <property type="component" value="Chromosome"/>
</dbReference>
<evidence type="ECO:0000313" key="2">
    <source>
        <dbReference type="Proteomes" id="UP000320672"/>
    </source>
</evidence>
<name>A0A517MLK5_9BACT</name>
<dbReference type="KEGG" id="rml:FF011L_45860"/>
<organism evidence="1 2">
    <name type="scientific">Roseimaritima multifibrata</name>
    <dbReference type="NCBI Taxonomy" id="1930274"/>
    <lineage>
        <taxon>Bacteria</taxon>
        <taxon>Pseudomonadati</taxon>
        <taxon>Planctomycetota</taxon>
        <taxon>Planctomycetia</taxon>
        <taxon>Pirellulales</taxon>
        <taxon>Pirellulaceae</taxon>
        <taxon>Roseimaritima</taxon>
    </lineage>
</organism>
<gene>
    <name evidence="1" type="ORF">FF011L_45860</name>
</gene>
<sequence length="184" mass="21317">MGCPIRKTRLERPSGVEDQVRCGKPHDQKKRETFHFVDRRYRKGSCRRAFFACFEENQHDVLVVTIANGRSYRFDDSARFAPIFPPEARESLTRSFSVFCCVKETKRERGRSRNRPACDTVWIPSLGSTRWCQPNRRYVHRPRVRLLGLDLGIPKVVRTLLGRSLHRSAVRPLGGQPVPPFRPG</sequence>
<protein>
    <submittedName>
        <fullName evidence="1">Uncharacterized protein</fullName>
    </submittedName>
</protein>
<proteinExistence type="predicted"/>
<dbReference type="EMBL" id="CP036262">
    <property type="protein sequence ID" value="QDS95785.1"/>
    <property type="molecule type" value="Genomic_DNA"/>
</dbReference>